<feature type="compositionally biased region" description="Basic residues" evidence="1">
    <location>
        <begin position="154"/>
        <end position="164"/>
    </location>
</feature>
<proteinExistence type="predicted"/>
<evidence type="ECO:0000256" key="1">
    <source>
        <dbReference type="SAM" id="MobiDB-lite"/>
    </source>
</evidence>
<organism evidence="2 3">
    <name type="scientific">Gigaspora margarita</name>
    <dbReference type="NCBI Taxonomy" id="4874"/>
    <lineage>
        <taxon>Eukaryota</taxon>
        <taxon>Fungi</taxon>
        <taxon>Fungi incertae sedis</taxon>
        <taxon>Mucoromycota</taxon>
        <taxon>Glomeromycotina</taxon>
        <taxon>Glomeromycetes</taxon>
        <taxon>Diversisporales</taxon>
        <taxon>Gigasporaceae</taxon>
        <taxon>Gigaspora</taxon>
    </lineage>
</organism>
<name>A0ABM8W000_GIGMA</name>
<reference evidence="2 3" key="1">
    <citation type="submission" date="2021-06" db="EMBL/GenBank/DDBJ databases">
        <authorList>
            <person name="Kallberg Y."/>
            <person name="Tangrot J."/>
            <person name="Rosling A."/>
        </authorList>
    </citation>
    <scope>NUCLEOTIDE SEQUENCE [LARGE SCALE GENOMIC DNA]</scope>
    <source>
        <strain evidence="2 3">120-4 pot B 10/14</strain>
    </source>
</reference>
<evidence type="ECO:0000313" key="2">
    <source>
        <dbReference type="EMBL" id="CAG8489767.1"/>
    </source>
</evidence>
<keyword evidence="3" id="KW-1185">Reference proteome</keyword>
<sequence>MVKKQGGKIACGQCHQFFKEDDLILDEQNNRYLCEGCYEPRDQDPEREKCQHCGEYVEECECDKDDINNGDDDDIEYESPRMERGTARIKREESRIIRNARARPTEKEKSKYRGVGFSLNIARDWLNIGLKKDDYDFAYWLELNGYSPEKKYKKFVKKQPKSKQPKVQPEKPRDPHNCETCNKNQFYSFKDWQQLHGERKRDLREP</sequence>
<dbReference type="EMBL" id="CAJVQB010000449">
    <property type="protein sequence ID" value="CAG8489767.1"/>
    <property type="molecule type" value="Genomic_DNA"/>
</dbReference>
<gene>
    <name evidence="2" type="ORF">GMARGA_LOCUS1662</name>
</gene>
<feature type="region of interest" description="Disordered" evidence="1">
    <location>
        <begin position="154"/>
        <end position="182"/>
    </location>
</feature>
<protein>
    <submittedName>
        <fullName evidence="2">13541_t:CDS:1</fullName>
    </submittedName>
</protein>
<accession>A0ABM8W000</accession>
<dbReference type="Proteomes" id="UP000789901">
    <property type="component" value="Unassembled WGS sequence"/>
</dbReference>
<feature type="compositionally biased region" description="Basic and acidic residues" evidence="1">
    <location>
        <begin position="168"/>
        <end position="177"/>
    </location>
</feature>
<evidence type="ECO:0000313" key="3">
    <source>
        <dbReference type="Proteomes" id="UP000789901"/>
    </source>
</evidence>
<comment type="caution">
    <text evidence="2">The sequence shown here is derived from an EMBL/GenBank/DDBJ whole genome shotgun (WGS) entry which is preliminary data.</text>
</comment>